<dbReference type="PRINTS" id="PR00097">
    <property type="entry name" value="ANTSNTHASEII"/>
</dbReference>
<keyword evidence="4" id="KW-1185">Reference proteome</keyword>
<proteinExistence type="predicted"/>
<dbReference type="PANTHER" id="PTHR43418:SF4">
    <property type="entry name" value="MULTIFUNCTIONAL TRYPTOPHAN BIOSYNTHESIS PROTEIN"/>
    <property type="match status" value="1"/>
</dbReference>
<dbReference type="GO" id="GO:0004049">
    <property type="term" value="F:anthranilate synthase activity"/>
    <property type="evidence" value="ECO:0007669"/>
    <property type="project" value="UniProtKB-EC"/>
</dbReference>
<dbReference type="InterPro" id="IPR029062">
    <property type="entry name" value="Class_I_gatase-like"/>
</dbReference>
<dbReference type="EC" id="4.1.3.27" evidence="3"/>
<dbReference type="RefSeq" id="WP_238277327.1">
    <property type="nucleotide sequence ID" value="NZ_BPQL01000021.1"/>
</dbReference>
<organism evidence="3 4">
    <name type="scientific">Methylobacterium goesingense</name>
    <dbReference type="NCBI Taxonomy" id="243690"/>
    <lineage>
        <taxon>Bacteria</taxon>
        <taxon>Pseudomonadati</taxon>
        <taxon>Pseudomonadota</taxon>
        <taxon>Alphaproteobacteria</taxon>
        <taxon>Hyphomicrobiales</taxon>
        <taxon>Methylobacteriaceae</taxon>
        <taxon>Methylobacterium</taxon>
    </lineage>
</organism>
<comment type="caution">
    <text evidence="3">The sequence shown here is derived from an EMBL/GenBank/DDBJ whole genome shotgun (WGS) entry which is preliminary data.</text>
</comment>
<dbReference type="NCBIfam" id="TIGR00566">
    <property type="entry name" value="trpG_papA"/>
    <property type="match status" value="1"/>
</dbReference>
<name>A0ABV2KY71_9HYPH</name>
<dbReference type="PANTHER" id="PTHR43418">
    <property type="entry name" value="MULTIFUNCTIONAL TRYPTOPHAN BIOSYNTHESIS PROTEIN-RELATED"/>
    <property type="match status" value="1"/>
</dbReference>
<dbReference type="Pfam" id="PF00117">
    <property type="entry name" value="GATase"/>
    <property type="match status" value="1"/>
</dbReference>
<evidence type="ECO:0000259" key="2">
    <source>
        <dbReference type="Pfam" id="PF00117"/>
    </source>
</evidence>
<sequence>MPDVLVIDNYDSFTWNLVHLIGPLCGSIDVVRNDAITTREIRARRPDAVVLSPGPCSPNEAGICLDVVKDLSDEIPIFGVCLGLQAIGQAFGGDVVRAPTPMHGKVSSIQHRASGIFRGLNGPFDATRYHSLVVERGNCPPDLTVTAEADGLIMGLQHARLPVHGVQFHPESILSHHGSQILRNFLDIAAAWNATRDKGRDGVH</sequence>
<protein>
    <submittedName>
        <fullName evidence="3">Anthranilate synthase component 2</fullName>
        <ecNumber evidence="3">4.1.3.27</ecNumber>
    </submittedName>
</protein>
<dbReference type="SUPFAM" id="SSF52317">
    <property type="entry name" value="Class I glutamine amidotransferase-like"/>
    <property type="match status" value="1"/>
</dbReference>
<dbReference type="Gene3D" id="3.40.50.880">
    <property type="match status" value="1"/>
</dbReference>
<dbReference type="InterPro" id="IPR006221">
    <property type="entry name" value="TrpG/PapA_dom"/>
</dbReference>
<reference evidence="3 4" key="1">
    <citation type="submission" date="2024-06" db="EMBL/GenBank/DDBJ databases">
        <title>Genomic Encyclopedia of Type Strains, Phase IV (KMG-IV): sequencing the most valuable type-strain genomes for metagenomic binning, comparative biology and taxonomic classification.</title>
        <authorList>
            <person name="Goeker M."/>
        </authorList>
    </citation>
    <scope>NUCLEOTIDE SEQUENCE [LARGE SCALE GENOMIC DNA]</scope>
    <source>
        <strain evidence="3 4">DSM 21331</strain>
    </source>
</reference>
<dbReference type="PROSITE" id="PS51273">
    <property type="entry name" value="GATASE_TYPE_1"/>
    <property type="match status" value="1"/>
</dbReference>
<evidence type="ECO:0000256" key="1">
    <source>
        <dbReference type="ARBA" id="ARBA00022962"/>
    </source>
</evidence>
<keyword evidence="3" id="KW-0456">Lyase</keyword>
<dbReference type="EMBL" id="JBEPMM010000001">
    <property type="protein sequence ID" value="MET3690520.1"/>
    <property type="molecule type" value="Genomic_DNA"/>
</dbReference>
<gene>
    <name evidence="3" type="ORF">ABID43_000039</name>
</gene>
<evidence type="ECO:0000313" key="4">
    <source>
        <dbReference type="Proteomes" id="UP001549145"/>
    </source>
</evidence>
<dbReference type="CDD" id="cd01743">
    <property type="entry name" value="GATase1_Anthranilate_Synthase"/>
    <property type="match status" value="1"/>
</dbReference>
<dbReference type="InterPro" id="IPR050472">
    <property type="entry name" value="Anth_synth/Amidotransfase"/>
</dbReference>
<dbReference type="InterPro" id="IPR017926">
    <property type="entry name" value="GATASE"/>
</dbReference>
<accession>A0ABV2KY71</accession>
<keyword evidence="1" id="KW-0315">Glutamine amidotransferase</keyword>
<dbReference type="Proteomes" id="UP001549145">
    <property type="component" value="Unassembled WGS sequence"/>
</dbReference>
<dbReference type="PRINTS" id="PR00096">
    <property type="entry name" value="GATASE"/>
</dbReference>
<evidence type="ECO:0000313" key="3">
    <source>
        <dbReference type="EMBL" id="MET3690520.1"/>
    </source>
</evidence>
<feature type="domain" description="Glutamine amidotransferase" evidence="2">
    <location>
        <begin position="5"/>
        <end position="186"/>
    </location>
</feature>
<dbReference type="PRINTS" id="PR00099">
    <property type="entry name" value="CPSGATASE"/>
</dbReference>